<dbReference type="PROSITE" id="PS51257">
    <property type="entry name" value="PROKAR_LIPOPROTEIN"/>
    <property type="match status" value="1"/>
</dbReference>
<evidence type="ECO:0000256" key="3">
    <source>
        <dbReference type="SAM" id="SignalP"/>
    </source>
</evidence>
<evidence type="ECO:0000313" key="5">
    <source>
        <dbReference type="Proteomes" id="UP001055712"/>
    </source>
</evidence>
<protein>
    <submittedName>
        <fullName evidence="4">Uncharacterized protein</fullName>
    </submittedName>
</protein>
<name>A0A9D4Z092_CHLVU</name>
<keyword evidence="2" id="KW-0812">Transmembrane</keyword>
<proteinExistence type="predicted"/>
<sequence length="566" mass="62971">MDAAFSRLDRQRPLQRLCSKAAAILLLLVASCHASEFLEGDFVPAARRAQFEGQRTHWHDVLGTHCPKFGVSRLVVVPLPQPVGYKATYDYKLQLSFDGDRHLTPWLPIIGKRAASPPYVEVVLTRSGSSIVSVTSTVYQLDDADQKQHAAMVNDFLNATHWPKHLLVHYTWHTRHEEDEEAGLLVLFSAGAVAALLLGLNVARTYQEKLRQFLADVTGDQPMVGAPEKAQRDVWCWLAFSFTLSTVSKQASGVRFALPAGASDQPRLLAAMADTGRRTRTAVIPRPAPSLAVTVTNFPRRHPQATFVLLAWLLGLYFAFLARPIPVTEAQTLAFKGKVKEAEGVLYELTRAEQAVMEAELDQAEHKVWFWRFKEAARKEVHARQPAVEKARAKAQEIRSRHDKLIREGKAVLGVFSEAGVEEGRELFWSSFTSGKVFAQRQSFFDAIFTILDRRERDWLGMLLQLLFQTVLNFVTGLSVSVFVFLAQLPSLIWSYQPTLWAGISFFVLAGLAAVSVVASFLGLLVGAGGALGYSLITLTLQQQARVEGQAQQRRVTQGDNRAHTD</sequence>
<organism evidence="4 5">
    <name type="scientific">Chlorella vulgaris</name>
    <name type="common">Green alga</name>
    <dbReference type="NCBI Taxonomy" id="3077"/>
    <lineage>
        <taxon>Eukaryota</taxon>
        <taxon>Viridiplantae</taxon>
        <taxon>Chlorophyta</taxon>
        <taxon>core chlorophytes</taxon>
        <taxon>Trebouxiophyceae</taxon>
        <taxon>Chlorellales</taxon>
        <taxon>Chlorellaceae</taxon>
        <taxon>Chlorella clade</taxon>
        <taxon>Chlorella</taxon>
    </lineage>
</organism>
<accession>A0A9D4Z092</accession>
<feature type="transmembrane region" description="Helical" evidence="2">
    <location>
        <begin position="182"/>
        <end position="203"/>
    </location>
</feature>
<dbReference type="Proteomes" id="UP001055712">
    <property type="component" value="Unassembled WGS sequence"/>
</dbReference>
<keyword evidence="2" id="KW-1133">Transmembrane helix</keyword>
<keyword evidence="2" id="KW-0472">Membrane</keyword>
<reference evidence="4" key="2">
    <citation type="submission" date="2020-11" db="EMBL/GenBank/DDBJ databases">
        <authorList>
            <person name="Cecchin M."/>
            <person name="Marcolungo L."/>
            <person name="Rossato M."/>
            <person name="Girolomoni L."/>
            <person name="Cosentino E."/>
            <person name="Cuine S."/>
            <person name="Li-Beisson Y."/>
            <person name="Delledonne M."/>
            <person name="Ballottari M."/>
        </authorList>
    </citation>
    <scope>NUCLEOTIDE SEQUENCE</scope>
    <source>
        <strain evidence="4">211/11P</strain>
        <tissue evidence="4">Whole cell</tissue>
    </source>
</reference>
<feature type="chain" id="PRO_5039042804" evidence="3">
    <location>
        <begin position="35"/>
        <end position="566"/>
    </location>
</feature>
<dbReference type="OrthoDB" id="19329at2759"/>
<feature type="transmembrane region" description="Helical" evidence="2">
    <location>
        <begin position="307"/>
        <end position="325"/>
    </location>
</feature>
<dbReference type="PANTHER" id="PTHR36768:SF1">
    <property type="entry name" value="ATP-DEPENDENT HELICASE_DEOXYRIBONUCLEASE SUBUNIT B"/>
    <property type="match status" value="1"/>
</dbReference>
<keyword evidence="5" id="KW-1185">Reference proteome</keyword>
<feature type="signal peptide" evidence="3">
    <location>
        <begin position="1"/>
        <end position="34"/>
    </location>
</feature>
<keyword evidence="1" id="KW-0175">Coiled coil</keyword>
<reference evidence="4" key="1">
    <citation type="journal article" date="2019" name="Plant J.">
        <title>Chlorella vulgaris genome assembly and annotation reveals the molecular basis for metabolic acclimation to high light conditions.</title>
        <authorList>
            <person name="Cecchin M."/>
            <person name="Marcolungo L."/>
            <person name="Rossato M."/>
            <person name="Girolomoni L."/>
            <person name="Cosentino E."/>
            <person name="Cuine S."/>
            <person name="Li-Beisson Y."/>
            <person name="Delledonne M."/>
            <person name="Ballottari M."/>
        </authorList>
    </citation>
    <scope>NUCLEOTIDE SEQUENCE</scope>
    <source>
        <strain evidence="4">211/11P</strain>
    </source>
</reference>
<dbReference type="EMBL" id="SIDB01000002">
    <property type="protein sequence ID" value="KAI3435871.1"/>
    <property type="molecule type" value="Genomic_DNA"/>
</dbReference>
<evidence type="ECO:0000256" key="2">
    <source>
        <dbReference type="SAM" id="Phobius"/>
    </source>
</evidence>
<feature type="coiled-coil region" evidence="1">
    <location>
        <begin position="347"/>
        <end position="408"/>
    </location>
</feature>
<evidence type="ECO:0000256" key="1">
    <source>
        <dbReference type="SAM" id="Coils"/>
    </source>
</evidence>
<feature type="transmembrane region" description="Helical" evidence="2">
    <location>
        <begin position="466"/>
        <end position="487"/>
    </location>
</feature>
<keyword evidence="3" id="KW-0732">Signal</keyword>
<feature type="transmembrane region" description="Helical" evidence="2">
    <location>
        <begin position="499"/>
        <end position="526"/>
    </location>
</feature>
<comment type="caution">
    <text evidence="4">The sequence shown here is derived from an EMBL/GenBank/DDBJ whole genome shotgun (WGS) entry which is preliminary data.</text>
</comment>
<gene>
    <name evidence="4" type="ORF">D9Q98_001929</name>
</gene>
<dbReference type="AlphaFoldDB" id="A0A9D4Z092"/>
<evidence type="ECO:0000313" key="4">
    <source>
        <dbReference type="EMBL" id="KAI3435871.1"/>
    </source>
</evidence>
<dbReference type="PANTHER" id="PTHR36768">
    <property type="entry name" value="ATP-DEPENDENT HELICASE/DEOXYRIBONUCLEASE SUBUNIT B"/>
    <property type="match status" value="1"/>
</dbReference>